<feature type="compositionally biased region" description="Polar residues" evidence="19">
    <location>
        <begin position="1165"/>
        <end position="1183"/>
    </location>
</feature>
<keyword evidence="12" id="KW-0560">Oxidoreductase</keyword>
<feature type="compositionally biased region" description="Low complexity" evidence="19">
    <location>
        <begin position="2517"/>
        <end position="2535"/>
    </location>
</feature>
<dbReference type="Gene3D" id="2.60.120.650">
    <property type="entry name" value="Cupin"/>
    <property type="match status" value="2"/>
</dbReference>
<name>A0A9P8HT02_9PEZI</name>
<dbReference type="EC" id="1.14.11.27" evidence="5"/>
<dbReference type="InterPro" id="IPR050690">
    <property type="entry name" value="JHDM1_Histone_Demethylase"/>
</dbReference>
<evidence type="ECO:0000256" key="10">
    <source>
        <dbReference type="ARBA" id="ARBA00022853"/>
    </source>
</evidence>
<feature type="region of interest" description="Disordered" evidence="19">
    <location>
        <begin position="2255"/>
        <end position="2280"/>
    </location>
</feature>
<evidence type="ECO:0000256" key="16">
    <source>
        <dbReference type="ARBA" id="ARBA00023242"/>
    </source>
</evidence>
<evidence type="ECO:0000256" key="3">
    <source>
        <dbReference type="ARBA" id="ARBA00004123"/>
    </source>
</evidence>
<dbReference type="EMBL" id="JAGHQL010000173">
    <property type="protein sequence ID" value="KAH0536918.1"/>
    <property type="molecule type" value="Genomic_DNA"/>
</dbReference>
<dbReference type="Proteomes" id="UP000698800">
    <property type="component" value="Unassembled WGS sequence"/>
</dbReference>
<feature type="compositionally biased region" description="Polar residues" evidence="19">
    <location>
        <begin position="515"/>
        <end position="534"/>
    </location>
</feature>
<dbReference type="GO" id="GO:0000981">
    <property type="term" value="F:DNA-binding transcription factor activity, RNA polymerase II-specific"/>
    <property type="evidence" value="ECO:0007669"/>
    <property type="project" value="InterPro"/>
</dbReference>
<evidence type="ECO:0000256" key="12">
    <source>
        <dbReference type="ARBA" id="ARBA00023002"/>
    </source>
</evidence>
<feature type="compositionally biased region" description="Polar residues" evidence="19">
    <location>
        <begin position="972"/>
        <end position="982"/>
    </location>
</feature>
<feature type="compositionally biased region" description="Polar residues" evidence="19">
    <location>
        <begin position="1964"/>
        <end position="1979"/>
    </location>
</feature>
<evidence type="ECO:0000256" key="5">
    <source>
        <dbReference type="ARBA" id="ARBA00013246"/>
    </source>
</evidence>
<reference evidence="21" key="1">
    <citation type="submission" date="2021-03" db="EMBL/GenBank/DDBJ databases">
        <title>Comparative genomics and phylogenomic investigation of the class Geoglossomycetes provide insights into ecological specialization and systematics.</title>
        <authorList>
            <person name="Melie T."/>
            <person name="Pirro S."/>
            <person name="Miller A.N."/>
            <person name="Quandt A."/>
        </authorList>
    </citation>
    <scope>NUCLEOTIDE SEQUENCE</scope>
    <source>
        <strain evidence="21">GBOQ0MN5Z8</strain>
    </source>
</reference>
<keyword evidence="14" id="KW-0805">Transcription regulation</keyword>
<keyword evidence="9" id="KW-0862">Zinc</keyword>
<evidence type="ECO:0000256" key="15">
    <source>
        <dbReference type="ARBA" id="ARBA00023163"/>
    </source>
</evidence>
<protein>
    <recommendedName>
        <fullName evidence="6">JmjC domain-containing histone demethylation protein 1</fullName>
        <ecNumber evidence="5">1.14.11.27</ecNumber>
    </recommendedName>
    <alternativeName>
        <fullName evidence="17">[Histone-H3]-lysine-36 demethylase 1</fullName>
    </alternativeName>
</protein>
<evidence type="ECO:0000256" key="2">
    <source>
        <dbReference type="ARBA" id="ARBA00003909"/>
    </source>
</evidence>
<proteinExistence type="inferred from homology"/>
<dbReference type="InterPro" id="IPR001138">
    <property type="entry name" value="Zn2Cys6_DnaBD"/>
</dbReference>
<feature type="region of interest" description="Disordered" evidence="19">
    <location>
        <begin position="1"/>
        <end position="44"/>
    </location>
</feature>
<dbReference type="InterPro" id="IPR019786">
    <property type="entry name" value="Zinc_finger_PHD-type_CS"/>
</dbReference>
<feature type="compositionally biased region" description="Basic and acidic residues" evidence="19">
    <location>
        <begin position="2341"/>
        <end position="2355"/>
    </location>
</feature>
<feature type="compositionally biased region" description="Low complexity" evidence="19">
    <location>
        <begin position="910"/>
        <end position="921"/>
    </location>
</feature>
<feature type="region of interest" description="Disordered" evidence="19">
    <location>
        <begin position="2175"/>
        <end position="2207"/>
    </location>
</feature>
<feature type="compositionally biased region" description="Basic and acidic residues" evidence="19">
    <location>
        <begin position="8"/>
        <end position="18"/>
    </location>
</feature>
<dbReference type="Pfam" id="PF02373">
    <property type="entry name" value="JmjC"/>
    <property type="match status" value="1"/>
</dbReference>
<dbReference type="InterPro" id="IPR011011">
    <property type="entry name" value="Znf_FYVE_PHD"/>
</dbReference>
<keyword evidence="10" id="KW-0156">Chromatin regulator</keyword>
<evidence type="ECO:0000256" key="7">
    <source>
        <dbReference type="ARBA" id="ARBA00022723"/>
    </source>
</evidence>
<evidence type="ECO:0000256" key="17">
    <source>
        <dbReference type="ARBA" id="ARBA00031083"/>
    </source>
</evidence>
<feature type="compositionally biased region" description="Polar residues" evidence="19">
    <location>
        <begin position="1933"/>
        <end position="1954"/>
    </location>
</feature>
<dbReference type="GO" id="GO:0005634">
    <property type="term" value="C:nucleus"/>
    <property type="evidence" value="ECO:0007669"/>
    <property type="project" value="UniProtKB-SubCell"/>
</dbReference>
<keyword evidence="15" id="KW-0804">Transcription</keyword>
<feature type="region of interest" description="Disordered" evidence="19">
    <location>
        <begin position="791"/>
        <end position="841"/>
    </location>
</feature>
<feature type="region of interest" description="Disordered" evidence="19">
    <location>
        <begin position="1813"/>
        <end position="1876"/>
    </location>
</feature>
<keyword evidence="8" id="KW-0863">Zinc-finger</keyword>
<dbReference type="InterPro" id="IPR041070">
    <property type="entry name" value="JHD"/>
</dbReference>
<evidence type="ECO:0000313" key="21">
    <source>
        <dbReference type="EMBL" id="KAH0536918.1"/>
    </source>
</evidence>
<feature type="region of interest" description="Disordered" evidence="19">
    <location>
        <begin position="2307"/>
        <end position="2651"/>
    </location>
</feature>
<dbReference type="CDD" id="cd00067">
    <property type="entry name" value="GAL4"/>
    <property type="match status" value="1"/>
</dbReference>
<feature type="compositionally biased region" description="Polar residues" evidence="19">
    <location>
        <begin position="95"/>
        <end position="118"/>
    </location>
</feature>
<dbReference type="InterPro" id="IPR001965">
    <property type="entry name" value="Znf_PHD"/>
</dbReference>
<dbReference type="SUPFAM" id="SSF57903">
    <property type="entry name" value="FYVE/PHD zinc finger"/>
    <property type="match status" value="1"/>
</dbReference>
<feature type="region of interest" description="Disordered" evidence="19">
    <location>
        <begin position="853"/>
        <end position="1061"/>
    </location>
</feature>
<feature type="compositionally biased region" description="Basic and acidic residues" evidence="19">
    <location>
        <begin position="2307"/>
        <end position="2334"/>
    </location>
</feature>
<feature type="compositionally biased region" description="Polar residues" evidence="19">
    <location>
        <begin position="1910"/>
        <end position="1920"/>
    </location>
</feature>
<comment type="function">
    <text evidence="2">Histone demethylase that specifically demethylates 'Lys-36' of histone H3, thereby playing a central role in histone code.</text>
</comment>
<accession>A0A9P8HT02</accession>
<dbReference type="GO" id="GO:0140680">
    <property type="term" value="F:histone H3K36me/H3K36me2 demethylase activity"/>
    <property type="evidence" value="ECO:0007669"/>
    <property type="project" value="UniProtKB-EC"/>
</dbReference>
<evidence type="ECO:0000256" key="11">
    <source>
        <dbReference type="ARBA" id="ARBA00022964"/>
    </source>
</evidence>
<feature type="region of interest" description="Disordered" evidence="19">
    <location>
        <begin position="56"/>
        <end position="158"/>
    </location>
</feature>
<evidence type="ECO:0000313" key="22">
    <source>
        <dbReference type="Proteomes" id="UP000698800"/>
    </source>
</evidence>
<feature type="domain" description="JmjC" evidence="20">
    <location>
        <begin position="1454"/>
        <end position="1612"/>
    </location>
</feature>
<evidence type="ECO:0000256" key="8">
    <source>
        <dbReference type="ARBA" id="ARBA00022771"/>
    </source>
</evidence>
<dbReference type="PROSITE" id="PS01359">
    <property type="entry name" value="ZF_PHD_1"/>
    <property type="match status" value="1"/>
</dbReference>
<evidence type="ECO:0000256" key="4">
    <source>
        <dbReference type="ARBA" id="ARBA00008037"/>
    </source>
</evidence>
<gene>
    <name evidence="21" type="ORF">FGG08_006256</name>
</gene>
<evidence type="ECO:0000256" key="19">
    <source>
        <dbReference type="SAM" id="MobiDB-lite"/>
    </source>
</evidence>
<evidence type="ECO:0000256" key="6">
    <source>
        <dbReference type="ARBA" id="ARBA00015153"/>
    </source>
</evidence>
<feature type="compositionally biased region" description="Polar residues" evidence="19">
    <location>
        <begin position="2189"/>
        <end position="2204"/>
    </location>
</feature>
<feature type="compositionally biased region" description="Basic residues" evidence="19">
    <location>
        <begin position="922"/>
        <end position="934"/>
    </location>
</feature>
<feature type="region of interest" description="Disordered" evidence="19">
    <location>
        <begin position="2115"/>
        <end position="2135"/>
    </location>
</feature>
<feature type="region of interest" description="Disordered" evidence="19">
    <location>
        <begin position="2674"/>
        <end position="2693"/>
    </location>
</feature>
<evidence type="ECO:0000259" key="20">
    <source>
        <dbReference type="PROSITE" id="PS51184"/>
    </source>
</evidence>
<feature type="compositionally biased region" description="Basic and acidic residues" evidence="19">
    <location>
        <begin position="244"/>
        <end position="257"/>
    </location>
</feature>
<evidence type="ECO:0000256" key="1">
    <source>
        <dbReference type="ARBA" id="ARBA00001954"/>
    </source>
</evidence>
<organism evidence="21 22">
    <name type="scientific">Glutinoglossum americanum</name>
    <dbReference type="NCBI Taxonomy" id="1670608"/>
    <lineage>
        <taxon>Eukaryota</taxon>
        <taxon>Fungi</taxon>
        <taxon>Dikarya</taxon>
        <taxon>Ascomycota</taxon>
        <taxon>Pezizomycotina</taxon>
        <taxon>Geoglossomycetes</taxon>
        <taxon>Geoglossales</taxon>
        <taxon>Geoglossaceae</taxon>
        <taxon>Glutinoglossum</taxon>
    </lineage>
</organism>
<sequence>MAKSTSKRFKDLRGRPLDYRTPSPPPRSAIEDIPPLTPPTQGIFNTSFVRTKLNGRTKRAADGFHKGTNYRTPSPPPRSAIEAISPLTPVRPTVDISTSAMGTKNRRIAQSTKSGQNGHSRRGRAERRGVQDGSRWNTRGGGDETEGEEESCSVPREDRGRLAAASNLAYDKNGVGYHANAQPTHHFSSAMDAIATIAMATSPTFGPQSHQLPSAFLQSHYPSQYPTSQFLPLSVHHSSTTHTLSEERPSKRARPDNPSDVSAQESQRPQINFSNSAVWVQSYSQQTAWNSISGPVMSLPQRRQTNVSDSDAELLLNVGRVAVFAKPPVPKLIKQTESNESGRLGMAFASSSGIITGNWVETSSPFRSVEKSAESGSVVHHSPNAIGANGTNPISHATGGNEVRGLNGGTPLLTGPDSEAAQAAAVGSHVGQDLPTFPKSRDPLEINEDYGTMAPPLAITDQSSRPRSLSTNGGSSGGFGQEDSGRQSGWPNGTLDVGKQHLETLAQKPHLDLGSSATSPTVEGQQTFQGSNSPRVEAGENASEFVGTPPEHERQDALSIPSHPDGHITNGVEASEAETVNLPQERDMIGDAEMAFIEPVPLHLEHGMTGDARATSVPLHQGHDLVGDVGIISTETISLPHESEAKGDIRGTSTEAVPLPHEQDVIGDVRAISPEAASLTQEHDVIDTVETASITATPSPQEKIPTNTVETTSTESLPLLGEHGVMGVIKSVSSEKAGAPQKHTLISPESSFTEAPPLSQEHMVNAVKATTSVTYPGGAGQSGLVDVNVDDHTHAKTPEGPTAVSDPDGEAIPPITDMDGGVAPGSQVEVNRNGPDDGGQGFIQELREFVKRSTGEKAGTQGTDSPAAETTPAPDPLEDGNLAVETQSDEAESTPLQATPAEPSHMVRGESQSSESKSSSKQLRRGWPKGKPRGPRSSWPGVIKAKEGIKADDKSGPFSRANRSAGRKENQNEGSTGSQQLMQKKLRAGVTRNKPIEDSRPDVPMPYPWKRVEAPSDGDSNASIDIRSQNTAARHSTSPNKDTLINTQDIPSRNGSPPQLHQLWQEDAHPSASVSLKESDPSPLNDAQVSLRAAATASLSSLDSGDIQSPLASIATPTLTQTSENRRPLHHHNSVPDSLIDPLLLASGSEDQSVGRSDVLPPTRAFSTPLGNGQDFTDQNPETKGSVPGREDLSAEAEQSVCAGCSMLPNSLGGDSYLETISWIKCDGCKRWFHYACAGFTEKEVRGVDKFSCTACWDKCGPTTFVRKSSRAHTSIDYAGLHEGVVKTSEESLDHPYVKPIKDGTIKFLPESFARLRPEAATREFFERKGMTEPVVIPASMNPRPDTAPDVDKLCCDHSEGESQVFIKQAIDYWLAGDFDKLHGPNHGQDTMDMVIPQNLTVRKVSQLYGPAEKVEVINVKSQGEDGPWNMKKWADYYESDNKQFIRNVISLEISTSELGRLVKRPQVVRDMDLVDSVWPADLRARGDFPKVQLYCLMSVENSFTDFHIDFGGSSVFYHILKGKKTFLFIPPKPKHLKKYEQWCLSPAQNQTFLPDQTKECIRIDLSAGDTMLIPSGWIHAVWTPEDSLVIGGNFLTRMHYGMQISIAEIEKNTKVPRKFRYPSFQRVLWFTAIRYLKDDPVPLSLVEKFNYDEVYRREIPLYQDFNNWGVNSMSDAEAYNLRYYSQAELDGLPSLVSYLLRTALISIGKITDGITVDARQRVTRAIPKGYGDALEIAKGFAMWSAWKRGNEPIPHWAYRNAVPGEGIAGVGEKKLSAAAIKRLEREAAAQEMAPGRQSMRKRAQMEAATLNEVNSTTPDFGSGPDSPLTATARKPQPKAIGDKRAKTTTASGLRLGDVDGNLVPIKPIKTPKTSVLGPKRVACDECRKRRVRCKHKDLLEPDEPEVERSSMTRNTTPRSEANKDIAPPAQSLLDTNSQNISPPNSDPQQTQPPITLGAPSDSLIPNQQTPARTVSATPVPSGPSGKHRACEKCRKNRRRCIHDGNGNVDPIKAQEPPMPRASSSNKRARPVIIGTVDTNRYFKKTKLEPEITSTFSNISESLTDVIRVRPGIPDPLRSFDISAHRQKLAAEIAGRRALDTEKRFPYMTLAMPSTLQQTQRKEPNRGGLQQLPNVPTVLVDASERQLLREEASRIDKEVGAESGVQMVIQHSAAPIPSAKPQGAVMTSPPDSRTNANTNANSPDASRLISTPLAAPTLNMASAAEINPGNAINWPNSTSSLKSGQYMVQGKSQHIGGRLTDGPTITQETTPYGPRSEREQSISKRVEIENVGTKHVNTKIGQIKLGRGETEVRKVEPEHRKPETEHAELKRTEAEMAQTGSERREMETGHIDPGHEALGFVQTVPEGPKLEIGQVSFKHSKTDTAHADPDQREARASSIHERQEARTVRIEAEHEKKDQAEAERMDAEPVEPPPISSELANEQTKTELPAQGRAEQGNLQSNDRATERADARQAERSQRAERDQSYPRRKELELADHGGAEAELSSSEKLELDSSTDDLSSPPDSPLSELDMSSPEPDPGAGTEPKTKAESQAKTNPQEKGITPKSPSPSPEQHRRRSKRETKGVQRFSAASTTGSYNKHRPNGREASRTPAPHMNYKSMSPNLEFPSPGKTYARKSGRPVITPCKTAPLSRPGSIFAAGDDASLAAHGAGRGKTPFLEGGSAADDEEKISEVDEESWRLAKEMEFGLRRKGLK</sequence>
<keyword evidence="16" id="KW-0539">Nucleus</keyword>
<comment type="cofactor">
    <cofactor evidence="1">
        <name>Fe(2+)</name>
        <dbReference type="ChEBI" id="CHEBI:29033"/>
    </cofactor>
</comment>
<dbReference type="PROSITE" id="PS51184">
    <property type="entry name" value="JMJC"/>
    <property type="match status" value="1"/>
</dbReference>
<evidence type="ECO:0000256" key="13">
    <source>
        <dbReference type="ARBA" id="ARBA00023004"/>
    </source>
</evidence>
<comment type="subcellular location">
    <subcellularLocation>
        <location evidence="3">Nucleus</location>
    </subcellularLocation>
</comment>
<dbReference type="Pfam" id="PF17811">
    <property type="entry name" value="JHD"/>
    <property type="match status" value="1"/>
</dbReference>
<feature type="region of interest" description="Disordered" evidence="19">
    <location>
        <begin position="1150"/>
        <end position="1193"/>
    </location>
</feature>
<feature type="region of interest" description="Disordered" evidence="19">
    <location>
        <begin position="236"/>
        <end position="268"/>
    </location>
</feature>
<dbReference type="OrthoDB" id="5876800at2759"/>
<keyword evidence="7" id="KW-0479">Metal-binding</keyword>
<feature type="region of interest" description="Disordered" evidence="19">
    <location>
        <begin position="1903"/>
        <end position="2027"/>
    </location>
</feature>
<feature type="compositionally biased region" description="Basic and acidic residues" evidence="19">
    <location>
        <begin position="944"/>
        <end position="955"/>
    </location>
</feature>
<dbReference type="SUPFAM" id="SSF51197">
    <property type="entry name" value="Clavaminate synthase-like"/>
    <property type="match status" value="1"/>
</dbReference>
<feature type="compositionally biased region" description="Basic and acidic residues" evidence="19">
    <location>
        <begin position="2380"/>
        <end position="2427"/>
    </location>
</feature>
<comment type="similarity">
    <text evidence="4">Belongs to the JHDM1 histone demethylase family.</text>
</comment>
<feature type="compositionally biased region" description="Polar residues" evidence="19">
    <location>
        <begin position="1018"/>
        <end position="1059"/>
    </location>
</feature>
<feature type="compositionally biased region" description="Polar residues" evidence="19">
    <location>
        <begin position="259"/>
        <end position="268"/>
    </location>
</feature>
<dbReference type="PANTHER" id="PTHR23123">
    <property type="entry name" value="PHD/F-BOX CONTAINING PROTEIN"/>
    <property type="match status" value="1"/>
</dbReference>
<dbReference type="GO" id="GO:0008270">
    <property type="term" value="F:zinc ion binding"/>
    <property type="evidence" value="ECO:0007669"/>
    <property type="project" value="UniProtKB-KW"/>
</dbReference>
<evidence type="ECO:0000256" key="18">
    <source>
        <dbReference type="ARBA" id="ARBA00047915"/>
    </source>
</evidence>
<dbReference type="SMART" id="SM00558">
    <property type="entry name" value="JmjC"/>
    <property type="match status" value="1"/>
</dbReference>
<dbReference type="SMART" id="SM00249">
    <property type="entry name" value="PHD"/>
    <property type="match status" value="1"/>
</dbReference>
<evidence type="ECO:0000256" key="9">
    <source>
        <dbReference type="ARBA" id="ARBA00022833"/>
    </source>
</evidence>
<keyword evidence="13" id="KW-0408">Iron</keyword>
<comment type="catalytic activity">
    <reaction evidence="18">
        <text>N(6),N(6)-dimethyl-L-lysyl(36)-[histone H3] + 2 2-oxoglutarate + 2 O2 = L-lysyl(36)-[histone H3] + 2 formaldehyde + 2 succinate + 2 CO2</text>
        <dbReference type="Rhea" id="RHEA:42032"/>
        <dbReference type="Rhea" id="RHEA-COMP:9785"/>
        <dbReference type="Rhea" id="RHEA-COMP:9787"/>
        <dbReference type="ChEBI" id="CHEBI:15379"/>
        <dbReference type="ChEBI" id="CHEBI:16526"/>
        <dbReference type="ChEBI" id="CHEBI:16810"/>
        <dbReference type="ChEBI" id="CHEBI:16842"/>
        <dbReference type="ChEBI" id="CHEBI:29969"/>
        <dbReference type="ChEBI" id="CHEBI:30031"/>
        <dbReference type="ChEBI" id="CHEBI:61976"/>
        <dbReference type="EC" id="1.14.11.27"/>
    </reaction>
</comment>
<keyword evidence="22" id="KW-1185">Reference proteome</keyword>
<keyword evidence="11" id="KW-0223">Dioxygenase</keyword>
<feature type="compositionally biased region" description="Polar residues" evidence="19">
    <location>
        <begin position="460"/>
        <end position="473"/>
    </location>
</feature>
<feature type="region of interest" description="Disordered" evidence="19">
    <location>
        <begin position="418"/>
        <end position="496"/>
    </location>
</feature>
<comment type="caution">
    <text evidence="21">The sequence shown here is derived from an EMBL/GenBank/DDBJ whole genome shotgun (WGS) entry which is preliminary data.</text>
</comment>
<feature type="compositionally biased region" description="Basic and acidic residues" evidence="19">
    <location>
        <begin position="2464"/>
        <end position="2512"/>
    </location>
</feature>
<feature type="region of interest" description="Disordered" evidence="19">
    <location>
        <begin position="511"/>
        <end position="578"/>
    </location>
</feature>
<dbReference type="InterPro" id="IPR003347">
    <property type="entry name" value="JmjC_dom"/>
</dbReference>
<dbReference type="CDD" id="cd15517">
    <property type="entry name" value="PHD_TCF19_like"/>
    <property type="match status" value="1"/>
</dbReference>
<evidence type="ECO:0000256" key="14">
    <source>
        <dbReference type="ARBA" id="ARBA00023015"/>
    </source>
</evidence>